<dbReference type="InterPro" id="IPR029033">
    <property type="entry name" value="His_PPase_superfam"/>
</dbReference>
<evidence type="ECO:0000256" key="3">
    <source>
        <dbReference type="SAM" id="SignalP"/>
    </source>
</evidence>
<reference evidence="4 5" key="1">
    <citation type="journal article" date="2013" name="PLoS Genet.">
        <title>Genomic mechanisms accounting for the adaptation to parasitism in nematode-trapping fungi.</title>
        <authorList>
            <person name="Meerupati T."/>
            <person name="Andersson K.M."/>
            <person name="Friman E."/>
            <person name="Kumar D."/>
            <person name="Tunlid A."/>
            <person name="Ahren D."/>
        </authorList>
    </citation>
    <scope>NUCLEOTIDE SEQUENCE [LARGE SCALE GENOMIC DNA]</scope>
    <source>
        <strain evidence="4 5">CBS 200.50</strain>
    </source>
</reference>
<dbReference type="eggNOG" id="ENOG502SM2K">
    <property type="taxonomic scope" value="Eukaryota"/>
</dbReference>
<dbReference type="Gene3D" id="3.40.50.1240">
    <property type="entry name" value="Phosphoglycerate mutase-like"/>
    <property type="match status" value="1"/>
</dbReference>
<accession>S8AE37</accession>
<feature type="signal peptide" evidence="3">
    <location>
        <begin position="1"/>
        <end position="18"/>
    </location>
</feature>
<evidence type="ECO:0000256" key="2">
    <source>
        <dbReference type="SAM" id="Phobius"/>
    </source>
</evidence>
<keyword evidence="3" id="KW-0732">Signal</keyword>
<dbReference type="InterPro" id="IPR050645">
    <property type="entry name" value="Histidine_acid_phosphatase"/>
</dbReference>
<evidence type="ECO:0008006" key="6">
    <source>
        <dbReference type="Google" id="ProtNLM"/>
    </source>
</evidence>
<dbReference type="OrthoDB" id="258392at2759"/>
<dbReference type="PANTHER" id="PTHR11567">
    <property type="entry name" value="ACID PHOSPHATASE-RELATED"/>
    <property type="match status" value="1"/>
</dbReference>
<keyword evidence="5" id="KW-1185">Reference proteome</keyword>
<name>S8AE37_DACHA</name>
<evidence type="ECO:0000313" key="5">
    <source>
        <dbReference type="Proteomes" id="UP000015100"/>
    </source>
</evidence>
<sequence>MRVSSLISSFGLLAAAHAQSKTSPVLETNGTVLAVFIYHNHCDRTSFYQPDGGEGGQFGAPGATMCYQDGTFYWNKYLREASDLKIYGTSQIYNEDYVNVEVPNVDISVQSATAFMQGIFKPVDMQSTVTSGDNMLAADNSTFMNGPLQGYQYTPITTYRSTDPQSVWVANNILNCKNQQSSMNLYFATDDYKQMFEESQPFFTSLYKPYFEGVVDADLMVFFSAYSLYDYVNQNRAAGNETLLAMPDEIFQQLRVYANHLQFNLYANTTTSADTNWSKGDTTEDLREMGGRLMAGKISRMLQNTLASGGWQDKFNFVLGSYDIMLSFFALANLTSRSDDFYGLPDLGSSMVFELYTDDPTLTTDGKIDPASIKVAFGFRNGTSVDDTLTYWPLFDDEPLGDPNSMVIDKFLTKMQGISVSSVGQWCSLCNSDNDFCTPLQNNNNNNQSPTGSDSSGNQDSGKKSMNPAVAGVIGAIIMLAIVSIFAAVAFCFFGVGVKRDRRRSSGLSNFSIGRSQPKEKITSEIELPLSPTAAPMPRGFGEDNEFDYGTSSTVATKVASPLASPEEAHFKGYS</sequence>
<gene>
    <name evidence="4" type="ORF">H072_6891</name>
</gene>
<feature type="chain" id="PRO_5004560565" description="Histidine acid phosphatase" evidence="3">
    <location>
        <begin position="19"/>
        <end position="575"/>
    </location>
</feature>
<protein>
    <recommendedName>
        <fullName evidence="6">Histidine acid phosphatase</fullName>
    </recommendedName>
</protein>
<dbReference type="EMBL" id="AQGS01000479">
    <property type="protein sequence ID" value="EPS39331.1"/>
    <property type="molecule type" value="Genomic_DNA"/>
</dbReference>
<dbReference type="STRING" id="1284197.S8AE37"/>
<dbReference type="Proteomes" id="UP000015100">
    <property type="component" value="Unassembled WGS sequence"/>
</dbReference>
<feature type="compositionally biased region" description="Polar residues" evidence="1">
    <location>
        <begin position="448"/>
        <end position="460"/>
    </location>
</feature>
<dbReference type="AlphaFoldDB" id="S8AE37"/>
<evidence type="ECO:0000256" key="1">
    <source>
        <dbReference type="SAM" id="MobiDB-lite"/>
    </source>
</evidence>
<organism evidence="4 5">
    <name type="scientific">Dactylellina haptotyla (strain CBS 200.50)</name>
    <name type="common">Nematode-trapping fungus</name>
    <name type="synonym">Monacrosporium haptotylum</name>
    <dbReference type="NCBI Taxonomy" id="1284197"/>
    <lineage>
        <taxon>Eukaryota</taxon>
        <taxon>Fungi</taxon>
        <taxon>Dikarya</taxon>
        <taxon>Ascomycota</taxon>
        <taxon>Pezizomycotina</taxon>
        <taxon>Orbiliomycetes</taxon>
        <taxon>Orbiliales</taxon>
        <taxon>Orbiliaceae</taxon>
        <taxon>Dactylellina</taxon>
    </lineage>
</organism>
<proteinExistence type="predicted"/>
<keyword evidence="2" id="KW-0472">Membrane</keyword>
<evidence type="ECO:0000313" key="4">
    <source>
        <dbReference type="EMBL" id="EPS39331.1"/>
    </source>
</evidence>
<keyword evidence="2" id="KW-0812">Transmembrane</keyword>
<comment type="caution">
    <text evidence="4">The sequence shown here is derived from an EMBL/GenBank/DDBJ whole genome shotgun (WGS) entry which is preliminary data.</text>
</comment>
<reference evidence="5" key="2">
    <citation type="submission" date="2013-04" db="EMBL/GenBank/DDBJ databases">
        <title>Genomic mechanisms accounting for the adaptation to parasitism in nematode-trapping fungi.</title>
        <authorList>
            <person name="Ahren D.G."/>
        </authorList>
    </citation>
    <scope>NUCLEOTIDE SEQUENCE [LARGE SCALE GENOMIC DNA]</scope>
    <source>
        <strain evidence="5">CBS 200.50</strain>
    </source>
</reference>
<dbReference type="PANTHER" id="PTHR11567:SF142">
    <property type="entry name" value="PHOSPHOGLYCERATE MUTASE-LIKE PROTEIN"/>
    <property type="match status" value="1"/>
</dbReference>
<feature type="region of interest" description="Disordered" evidence="1">
    <location>
        <begin position="441"/>
        <end position="465"/>
    </location>
</feature>
<keyword evidence="2" id="KW-1133">Transmembrane helix</keyword>
<feature type="transmembrane region" description="Helical" evidence="2">
    <location>
        <begin position="469"/>
        <end position="496"/>
    </location>
</feature>
<dbReference type="HOGENOM" id="CLU_023111_0_1_1"/>
<dbReference type="GO" id="GO:0016791">
    <property type="term" value="F:phosphatase activity"/>
    <property type="evidence" value="ECO:0007669"/>
    <property type="project" value="TreeGrafter"/>
</dbReference>
<dbReference type="OMA" id="STQEWCL"/>
<dbReference type="SUPFAM" id="SSF53254">
    <property type="entry name" value="Phosphoglycerate mutase-like"/>
    <property type="match status" value="1"/>
</dbReference>